<reference evidence="1 2" key="1">
    <citation type="journal article" date="2010" name="PLoS ONE">
        <title>Genome erosion in a nitrogen-fixing vertically transmitted endosymbiotic multicellular cyanobacterium.</title>
        <authorList>
            <person name="Ran L."/>
            <person name="Larsson J."/>
            <person name="Vigil-Stenman T."/>
            <person name="Nylander J.A."/>
            <person name="Ininbergs K."/>
            <person name="Zheng W.W."/>
            <person name="Lapidus A."/>
            <person name="Lowry S."/>
            <person name="Haselkorn R."/>
            <person name="Bergman B."/>
        </authorList>
    </citation>
    <scope>NUCLEOTIDE SEQUENCE [LARGE SCALE GENOMIC DNA]</scope>
    <source>
        <strain evidence="2">0708</strain>
        <plasmid evidence="2">Plasmid pAzo01</plasmid>
    </source>
</reference>
<keyword evidence="1" id="KW-0614">Plasmid</keyword>
<dbReference type="EMBL" id="CP002060">
    <property type="protein sequence ID" value="ADI66287.1"/>
    <property type="molecule type" value="Genomic_DNA"/>
</dbReference>
<gene>
    <name evidence="1" type="ordered locus">Aazo_5286</name>
</gene>
<proteinExistence type="predicted"/>
<protein>
    <submittedName>
        <fullName evidence="1">Uncharacterized protein</fullName>
    </submittedName>
</protein>
<sequence>MINSNQTIQLLNIDKACDNQGVTILYGECTFSYYSKDGVVEDSIPYRTKGAAAVSIAESGIKATGSAISYLDLNVVDSGKGYKEKNTTSYPQLYLHYCW</sequence>
<keyword evidence="2" id="KW-1185">Reference proteome</keyword>
<dbReference type="RefSeq" id="WP_013193296.1">
    <property type="nucleotide sequence ID" value="NC_014249.1"/>
</dbReference>
<dbReference type="AlphaFoldDB" id="D7E5M8"/>
<accession>D7E5M8</accession>
<dbReference type="HOGENOM" id="CLU_2317450_0_0_3"/>
<dbReference type="Proteomes" id="UP000001511">
    <property type="component" value="Plasmid pAzo01"/>
</dbReference>
<evidence type="ECO:0000313" key="2">
    <source>
        <dbReference type="Proteomes" id="UP000001511"/>
    </source>
</evidence>
<name>D7E5M8_NOSA0</name>
<evidence type="ECO:0000313" key="1">
    <source>
        <dbReference type="EMBL" id="ADI66287.1"/>
    </source>
</evidence>
<geneLocation type="plasmid" evidence="1 2">
    <name>pAzo01</name>
</geneLocation>
<dbReference type="KEGG" id="naz:Aazo_5286"/>
<organism evidence="1 2">
    <name type="scientific">Nostoc azollae (strain 0708)</name>
    <name type="common">Anabaena azollae (strain 0708)</name>
    <dbReference type="NCBI Taxonomy" id="551115"/>
    <lineage>
        <taxon>Bacteria</taxon>
        <taxon>Bacillati</taxon>
        <taxon>Cyanobacteriota</taxon>
        <taxon>Cyanophyceae</taxon>
        <taxon>Nostocales</taxon>
        <taxon>Nostocaceae</taxon>
        <taxon>Trichormus</taxon>
    </lineage>
</organism>